<evidence type="ECO:0000256" key="3">
    <source>
        <dbReference type="ARBA" id="ARBA00022516"/>
    </source>
</evidence>
<protein>
    <submittedName>
        <fullName evidence="12">Uncharacterized protein</fullName>
    </submittedName>
</protein>
<feature type="non-terminal residue" evidence="12">
    <location>
        <position position="1"/>
    </location>
</feature>
<evidence type="ECO:0000256" key="9">
    <source>
        <dbReference type="ARBA" id="ARBA00023136"/>
    </source>
</evidence>
<keyword evidence="4 11" id="KW-0812">Transmembrane</keyword>
<feature type="transmembrane region" description="Helical" evidence="11">
    <location>
        <begin position="37"/>
        <end position="60"/>
    </location>
</feature>
<evidence type="ECO:0000256" key="6">
    <source>
        <dbReference type="ARBA" id="ARBA00022989"/>
    </source>
</evidence>
<dbReference type="GO" id="GO:0004768">
    <property type="term" value="F:stearoyl-CoA 9-desaturase activity"/>
    <property type="evidence" value="ECO:0007669"/>
    <property type="project" value="TreeGrafter"/>
</dbReference>
<comment type="similarity">
    <text evidence="2">Belongs to the fatty acid desaturase type 1 family.</text>
</comment>
<keyword evidence="5" id="KW-0276">Fatty acid metabolism</keyword>
<dbReference type="AlphaFoldDB" id="A0A8J2MEV7"/>
<evidence type="ECO:0000256" key="2">
    <source>
        <dbReference type="ARBA" id="ARBA00009295"/>
    </source>
</evidence>
<sequence length="179" mass="19959">MQSSEDVNPELSNLSVNSNKSKLTASATTSMERKGRILASTIIFGLVLAELGCLGVTIGAHRLWSHRAFKANLPLRILLVACQTLSGQDSVWMWDPVVMWQKKYIRKPVGVLAVLVMPTIVPWLCFNESFGNAFCVAACLKTAYVMNRVFLINSAAHMWGYRPYDKNLFPAENKFVSFA</sequence>
<dbReference type="OrthoDB" id="10260134at2759"/>
<dbReference type="GO" id="GO:0005789">
    <property type="term" value="C:endoplasmic reticulum membrane"/>
    <property type="evidence" value="ECO:0007669"/>
    <property type="project" value="TreeGrafter"/>
</dbReference>
<evidence type="ECO:0000313" key="13">
    <source>
        <dbReference type="Proteomes" id="UP000708208"/>
    </source>
</evidence>
<evidence type="ECO:0000313" key="12">
    <source>
        <dbReference type="EMBL" id="CAG7837575.1"/>
    </source>
</evidence>
<proteinExistence type="inferred from homology"/>
<keyword evidence="13" id="KW-1185">Reference proteome</keyword>
<keyword evidence="6 11" id="KW-1133">Transmembrane helix</keyword>
<name>A0A8J2MEV7_9HEXA</name>
<evidence type="ECO:0000256" key="1">
    <source>
        <dbReference type="ARBA" id="ARBA00004141"/>
    </source>
</evidence>
<dbReference type="InterPro" id="IPR015876">
    <property type="entry name" value="Acyl-CoA_DS"/>
</dbReference>
<keyword evidence="3" id="KW-0444">Lipid biosynthesis</keyword>
<feature type="transmembrane region" description="Helical" evidence="11">
    <location>
        <begin position="109"/>
        <end position="126"/>
    </location>
</feature>
<comment type="caution">
    <text evidence="12">The sequence shown here is derived from an EMBL/GenBank/DDBJ whole genome shotgun (WGS) entry which is preliminary data.</text>
</comment>
<accession>A0A8J2MEV7</accession>
<evidence type="ECO:0000256" key="10">
    <source>
        <dbReference type="ARBA" id="ARBA00023160"/>
    </source>
</evidence>
<dbReference type="EMBL" id="CAJVCH010571464">
    <property type="protein sequence ID" value="CAG7837575.1"/>
    <property type="molecule type" value="Genomic_DNA"/>
</dbReference>
<reference evidence="12" key="1">
    <citation type="submission" date="2021-06" db="EMBL/GenBank/DDBJ databases">
        <authorList>
            <person name="Hodson N. C."/>
            <person name="Mongue J. A."/>
            <person name="Jaron S. K."/>
        </authorList>
    </citation>
    <scope>NUCLEOTIDE SEQUENCE</scope>
</reference>
<keyword evidence="10" id="KW-0275">Fatty acid biosynthesis</keyword>
<dbReference type="PANTHER" id="PTHR11351">
    <property type="entry name" value="ACYL-COA DESATURASE"/>
    <property type="match status" value="1"/>
</dbReference>
<comment type="subcellular location">
    <subcellularLocation>
        <location evidence="1">Membrane</location>
        <topology evidence="1">Multi-pass membrane protein</topology>
    </subcellularLocation>
</comment>
<evidence type="ECO:0000256" key="4">
    <source>
        <dbReference type="ARBA" id="ARBA00022692"/>
    </source>
</evidence>
<dbReference type="GO" id="GO:0006636">
    <property type="term" value="P:unsaturated fatty acid biosynthetic process"/>
    <property type="evidence" value="ECO:0007669"/>
    <property type="project" value="TreeGrafter"/>
</dbReference>
<keyword evidence="8" id="KW-0443">Lipid metabolism</keyword>
<dbReference type="GO" id="GO:0005506">
    <property type="term" value="F:iron ion binding"/>
    <property type="evidence" value="ECO:0007669"/>
    <property type="project" value="TreeGrafter"/>
</dbReference>
<keyword evidence="7" id="KW-0560">Oxidoreductase</keyword>
<dbReference type="PANTHER" id="PTHR11351:SF31">
    <property type="entry name" value="DESATURASE 1, ISOFORM A-RELATED"/>
    <property type="match status" value="1"/>
</dbReference>
<organism evidence="12 13">
    <name type="scientific">Allacma fusca</name>
    <dbReference type="NCBI Taxonomy" id="39272"/>
    <lineage>
        <taxon>Eukaryota</taxon>
        <taxon>Metazoa</taxon>
        <taxon>Ecdysozoa</taxon>
        <taxon>Arthropoda</taxon>
        <taxon>Hexapoda</taxon>
        <taxon>Collembola</taxon>
        <taxon>Symphypleona</taxon>
        <taxon>Sminthuridae</taxon>
        <taxon>Allacma</taxon>
    </lineage>
</organism>
<evidence type="ECO:0000256" key="11">
    <source>
        <dbReference type="SAM" id="Phobius"/>
    </source>
</evidence>
<evidence type="ECO:0000256" key="7">
    <source>
        <dbReference type="ARBA" id="ARBA00023002"/>
    </source>
</evidence>
<evidence type="ECO:0000256" key="8">
    <source>
        <dbReference type="ARBA" id="ARBA00023098"/>
    </source>
</evidence>
<keyword evidence="9 11" id="KW-0472">Membrane</keyword>
<gene>
    <name evidence="12" type="ORF">AFUS01_LOCUS46668</name>
</gene>
<evidence type="ECO:0000256" key="5">
    <source>
        <dbReference type="ARBA" id="ARBA00022832"/>
    </source>
</evidence>
<dbReference type="Proteomes" id="UP000708208">
    <property type="component" value="Unassembled WGS sequence"/>
</dbReference>